<feature type="transmembrane region" description="Helical" evidence="1">
    <location>
        <begin position="142"/>
        <end position="165"/>
    </location>
</feature>
<sequence length="285" mass="32340">MFILILAGCLVIIVGILYISANKRDEEARNIAIPQFALILSDFSLDLIFIVTHSKDIPFLFIPSLIFSIFPSTFNFFWSVYIIIIETMQNENFLHWFQLNNAVASTFTVLASTEVEVLSLLNSRAGGFKVLQAPWSSWADRMIFMGSAVGFVIEDVPQFIIQVIYKLNTASYSIIPFLTLLTSSLVILHAIVGKLYLGIVHWRRAKHRYKPSIEPKEHHDEISHDDNFKVNVLLKGDDKGMRAQVVESDVRSISGEFGYIGVQESEEEVEVKKEHGEHDECVDIT</sequence>
<evidence type="ECO:0000313" key="3">
    <source>
        <dbReference type="Proteomes" id="UP000265703"/>
    </source>
</evidence>
<feature type="transmembrane region" description="Helical" evidence="1">
    <location>
        <begin position="177"/>
        <end position="200"/>
    </location>
</feature>
<accession>A0A397TLU8</accession>
<dbReference type="STRING" id="658196.A0A397TLU8"/>
<dbReference type="OrthoDB" id="2384302at2759"/>
<proteinExistence type="predicted"/>
<organism evidence="2 3">
    <name type="scientific">Glomus cerebriforme</name>
    <dbReference type="NCBI Taxonomy" id="658196"/>
    <lineage>
        <taxon>Eukaryota</taxon>
        <taxon>Fungi</taxon>
        <taxon>Fungi incertae sedis</taxon>
        <taxon>Mucoromycota</taxon>
        <taxon>Glomeromycotina</taxon>
        <taxon>Glomeromycetes</taxon>
        <taxon>Glomerales</taxon>
        <taxon>Glomeraceae</taxon>
        <taxon>Glomus</taxon>
    </lineage>
</organism>
<feature type="transmembrane region" description="Helical" evidence="1">
    <location>
        <begin position="31"/>
        <end position="52"/>
    </location>
</feature>
<reference evidence="2 3" key="1">
    <citation type="submission" date="2018-06" db="EMBL/GenBank/DDBJ databases">
        <title>Comparative genomics reveals the genomic features of Rhizophagus irregularis, R. cerebriforme, R. diaphanum and Gigaspora rosea, and their symbiotic lifestyle signature.</title>
        <authorList>
            <person name="Morin E."/>
            <person name="San Clemente H."/>
            <person name="Chen E.C.H."/>
            <person name="De La Providencia I."/>
            <person name="Hainaut M."/>
            <person name="Kuo A."/>
            <person name="Kohler A."/>
            <person name="Murat C."/>
            <person name="Tang N."/>
            <person name="Roy S."/>
            <person name="Loubradou J."/>
            <person name="Henrissat B."/>
            <person name="Grigoriev I.V."/>
            <person name="Corradi N."/>
            <person name="Roux C."/>
            <person name="Martin F.M."/>
        </authorList>
    </citation>
    <scope>NUCLEOTIDE SEQUENCE [LARGE SCALE GENOMIC DNA]</scope>
    <source>
        <strain evidence="2 3">DAOM 227022</strain>
    </source>
</reference>
<keyword evidence="1" id="KW-0472">Membrane</keyword>
<feature type="transmembrane region" description="Helical" evidence="1">
    <location>
        <begin position="96"/>
        <end position="121"/>
    </location>
</feature>
<keyword evidence="1" id="KW-1133">Transmembrane helix</keyword>
<evidence type="ECO:0000313" key="2">
    <source>
        <dbReference type="EMBL" id="RIA95824.1"/>
    </source>
</evidence>
<gene>
    <name evidence="2" type="ORF">C1645_756448</name>
</gene>
<keyword evidence="3" id="KW-1185">Reference proteome</keyword>
<protein>
    <submittedName>
        <fullName evidence="2">Uncharacterized protein</fullName>
    </submittedName>
</protein>
<evidence type="ECO:0000256" key="1">
    <source>
        <dbReference type="SAM" id="Phobius"/>
    </source>
</evidence>
<comment type="caution">
    <text evidence="2">The sequence shown here is derived from an EMBL/GenBank/DDBJ whole genome shotgun (WGS) entry which is preliminary data.</text>
</comment>
<dbReference type="EMBL" id="QKYT01000054">
    <property type="protein sequence ID" value="RIA95824.1"/>
    <property type="molecule type" value="Genomic_DNA"/>
</dbReference>
<feature type="transmembrane region" description="Helical" evidence="1">
    <location>
        <begin position="59"/>
        <end position="84"/>
    </location>
</feature>
<name>A0A397TLU8_9GLOM</name>
<dbReference type="AlphaFoldDB" id="A0A397TLU8"/>
<keyword evidence="1" id="KW-0812">Transmembrane</keyword>
<dbReference type="Proteomes" id="UP000265703">
    <property type="component" value="Unassembled WGS sequence"/>
</dbReference>